<evidence type="ECO:0000313" key="2">
    <source>
        <dbReference type="EMBL" id="VDM76165.1"/>
    </source>
</evidence>
<keyword evidence="3" id="KW-1185">Reference proteome</keyword>
<evidence type="ECO:0000256" key="1">
    <source>
        <dbReference type="SAM" id="SignalP"/>
    </source>
</evidence>
<dbReference type="EMBL" id="UYYB01096464">
    <property type="protein sequence ID" value="VDM76165.1"/>
    <property type="molecule type" value="Genomic_DNA"/>
</dbReference>
<protein>
    <submittedName>
        <fullName evidence="2">Uncharacterized protein</fullName>
    </submittedName>
</protein>
<gene>
    <name evidence="2" type="ORF">SVUK_LOCUS11163</name>
</gene>
<keyword evidence="1" id="KW-0732">Signal</keyword>
<feature type="chain" id="PRO_5018091400" evidence="1">
    <location>
        <begin position="26"/>
        <end position="229"/>
    </location>
</feature>
<feature type="signal peptide" evidence="1">
    <location>
        <begin position="1"/>
        <end position="25"/>
    </location>
</feature>
<dbReference type="AlphaFoldDB" id="A0A3P7L0B3"/>
<reference evidence="2 3" key="1">
    <citation type="submission" date="2018-11" db="EMBL/GenBank/DDBJ databases">
        <authorList>
            <consortium name="Pathogen Informatics"/>
        </authorList>
    </citation>
    <scope>NUCLEOTIDE SEQUENCE [LARGE SCALE GENOMIC DNA]</scope>
</reference>
<proteinExistence type="predicted"/>
<name>A0A3P7L0B3_STRVU</name>
<sequence>MDWFTPDVTLLVLLVHLVVVQIRMCLDEPKTVNSQNLAVYFFILESAVCCAEESSFVEDELATQIASSVREAVLYSLEYWVEAKEQQEQLSCDVEVIIYRFTCCFLAIGGAQMLPESLLRNCSPHMLEIFEKSISGRDFAAARLLLPVLNALPQLTSTVITSVVDFVLSQYPGGDWRKAADEALESLESLSSRVDFYNENTMKEAIRKLKNVIPNCKLLEKLLTYLLPS</sequence>
<dbReference type="OrthoDB" id="5869052at2759"/>
<organism evidence="2 3">
    <name type="scientific">Strongylus vulgaris</name>
    <name type="common">Blood worm</name>
    <dbReference type="NCBI Taxonomy" id="40348"/>
    <lineage>
        <taxon>Eukaryota</taxon>
        <taxon>Metazoa</taxon>
        <taxon>Ecdysozoa</taxon>
        <taxon>Nematoda</taxon>
        <taxon>Chromadorea</taxon>
        <taxon>Rhabditida</taxon>
        <taxon>Rhabditina</taxon>
        <taxon>Rhabditomorpha</taxon>
        <taxon>Strongyloidea</taxon>
        <taxon>Strongylidae</taxon>
        <taxon>Strongylus</taxon>
    </lineage>
</organism>
<dbReference type="Proteomes" id="UP000270094">
    <property type="component" value="Unassembled WGS sequence"/>
</dbReference>
<accession>A0A3P7L0B3</accession>
<evidence type="ECO:0000313" key="3">
    <source>
        <dbReference type="Proteomes" id="UP000270094"/>
    </source>
</evidence>